<dbReference type="Pfam" id="PF11853">
    <property type="entry name" value="DUF3373"/>
    <property type="match status" value="1"/>
</dbReference>
<evidence type="ECO:0000256" key="2">
    <source>
        <dbReference type="SAM" id="SignalP"/>
    </source>
</evidence>
<dbReference type="Proteomes" id="UP000001520">
    <property type="component" value="Chromosome"/>
</dbReference>
<sequence>MKKFLAVLFGVLFASSFVFAQDVNLEQLKKQVADLQAQVDMMSKFVNTNTRHAATDKLSISAEFMTRLDSFQYKDVRALPDFASDMMGLWLAETITQSSGTQTSTPTNWDLQAFMGMTTSTTDGWNDTFLNTYFSDFQTLMGTPEVSGMLQQMWNNLPAAQQSYYTTNFGANAMMAFGMDAFAQMLSDRTLTKDEASAIVTAFKNIKPKKYDANNDYMMTERLRLRLKAKVNEHLSFTGRLVMYKTFGDSTPVHFFNGTMSSMFLDSNSAQYPTDDSVRVERAYFVYKNSIGDVHWHFSVGRRPAAYGYGMENHENAVLGGSPLGSIIQMNFDGASLGFSLEDLTGIPGLNIKFCYGQGFEGQYGTLNSLNSQADVNDVHFFGAIVKLFDNDDYRVVYNWAHGYGLTDGFIGMAVFPFYISGNDYDLDGQYDTYTLTPNYGGFVSRIEPMSEVGNIDLHSIFVQGNTFDFSWFAAYSMSKTDPTGRSANPMYQFMGMDEMMDGTGHSVWVGIMTPELPFTAGKLGFEYNHGSKYWQPFMNTWDAAKLATRGDVYEVYYHQPIVGSKFFLTLGYIHYDYEYTNSGNYMGEPVKIEDATAFNTLMPVVDKVDNYYAKLTFRF</sequence>
<evidence type="ECO:0000313" key="4">
    <source>
        <dbReference type="Proteomes" id="UP000001520"/>
    </source>
</evidence>
<dbReference type="OrthoDB" id="9760233at2"/>
<dbReference type="InterPro" id="IPR021803">
    <property type="entry name" value="DUF3373"/>
</dbReference>
<feature type="signal peptide" evidence="2">
    <location>
        <begin position="1"/>
        <end position="20"/>
    </location>
</feature>
<dbReference type="eggNOG" id="ENOG502Z9YV">
    <property type="taxonomic scope" value="Bacteria"/>
</dbReference>
<keyword evidence="1" id="KW-0175">Coiled coil</keyword>
<evidence type="ECO:0000256" key="1">
    <source>
        <dbReference type="SAM" id="Coils"/>
    </source>
</evidence>
<evidence type="ECO:0000313" key="3">
    <source>
        <dbReference type="EMBL" id="BAI81081.1"/>
    </source>
</evidence>
<dbReference type="KEGG" id="ddf:DEFDS_1623"/>
<feature type="chain" id="PRO_5003047762" description="DUF3373 domain-containing protein" evidence="2">
    <location>
        <begin position="21"/>
        <end position="620"/>
    </location>
</feature>
<keyword evidence="4" id="KW-1185">Reference proteome</keyword>
<name>D3P8P1_DEFDS</name>
<dbReference type="STRING" id="639282.DEFDS_1623"/>
<dbReference type="HOGENOM" id="CLU_488928_0_0_0"/>
<reference evidence="3 4" key="1">
    <citation type="journal article" date="2010" name="DNA Res.">
        <title>Bacterial lifestyle in a deep-sea hydrothermal vent chimney revealed by the genome sequence of the thermophilic bacterium Deferribacter desulfuricans SSM1.</title>
        <authorList>
            <person name="Takaki Y."/>
            <person name="Shimamura S."/>
            <person name="Nakagawa S."/>
            <person name="Fukuhara Y."/>
            <person name="Horikawa H."/>
            <person name="Ankai A."/>
            <person name="Harada T."/>
            <person name="Hosoyama A."/>
            <person name="Oguchi A."/>
            <person name="Fukui S."/>
            <person name="Fujita N."/>
            <person name="Takami H."/>
            <person name="Takai K."/>
        </authorList>
    </citation>
    <scope>NUCLEOTIDE SEQUENCE [LARGE SCALE GENOMIC DNA]</scope>
    <source>
        <strain evidence="4">DSM 14783 / JCM 11476 / NBRC 101012 / SSM1</strain>
    </source>
</reference>
<evidence type="ECO:0008006" key="5">
    <source>
        <dbReference type="Google" id="ProtNLM"/>
    </source>
</evidence>
<gene>
    <name evidence="3" type="ordered locus">DEFDS_1623</name>
</gene>
<dbReference type="AlphaFoldDB" id="D3P8P1"/>
<dbReference type="EMBL" id="AP011529">
    <property type="protein sequence ID" value="BAI81081.1"/>
    <property type="molecule type" value="Genomic_DNA"/>
</dbReference>
<accession>D3P8P1</accession>
<dbReference type="RefSeq" id="WP_013008327.1">
    <property type="nucleotide sequence ID" value="NC_013939.1"/>
</dbReference>
<keyword evidence="2" id="KW-0732">Signal</keyword>
<proteinExistence type="predicted"/>
<organism evidence="3 4">
    <name type="scientific">Deferribacter desulfuricans (strain DSM 14783 / JCM 11476 / NBRC 101012 / SSM1)</name>
    <dbReference type="NCBI Taxonomy" id="639282"/>
    <lineage>
        <taxon>Bacteria</taxon>
        <taxon>Pseudomonadati</taxon>
        <taxon>Deferribacterota</taxon>
        <taxon>Deferribacteres</taxon>
        <taxon>Deferribacterales</taxon>
        <taxon>Deferribacteraceae</taxon>
        <taxon>Deferribacter</taxon>
    </lineage>
</organism>
<protein>
    <recommendedName>
        <fullName evidence="5">DUF3373 domain-containing protein</fullName>
    </recommendedName>
</protein>
<feature type="coiled-coil region" evidence="1">
    <location>
        <begin position="18"/>
        <end position="45"/>
    </location>
</feature>